<feature type="domain" description="Aldehyde dehydrogenase" evidence="4">
    <location>
        <begin position="43"/>
        <end position="495"/>
    </location>
</feature>
<evidence type="ECO:0000256" key="2">
    <source>
        <dbReference type="PROSITE-ProRule" id="PRU10007"/>
    </source>
</evidence>
<evidence type="ECO:0000313" key="6">
    <source>
        <dbReference type="Proteomes" id="UP001501581"/>
    </source>
</evidence>
<dbReference type="Pfam" id="PF00171">
    <property type="entry name" value="Aldedh"/>
    <property type="match status" value="1"/>
</dbReference>
<dbReference type="InterPro" id="IPR015590">
    <property type="entry name" value="Aldehyde_DH_dom"/>
</dbReference>
<evidence type="ECO:0000259" key="4">
    <source>
        <dbReference type="Pfam" id="PF00171"/>
    </source>
</evidence>
<sequence>MNDQIPTGSIDEVTVAAEAARFIERGVVPHVIGGKEVDSLDGRTREMVNPSTGRAFGSVARGGADDLDAAVSAARAAYEDGRWRRLTPRAQEAILIRLAGLLEEHAEIIGDLDALDAGILRRYAGFIANYSANALRYFAGWPTKLAGSLPPVGPDYVVQERIEPVGVMGVIKPWNGPGAIFAQVAPALAAGNSVVLKPAEHTPLSATYMARLALEAGVPEGVFNVVHGDGEVGAAMVAHPGINRISFTGSVRTGQALAAAAAQTFKRVNLELGGKSPVLVFADADLEAAAAAAAGSVWNNSGQVCTAGTRTLVHADIYDDFLEAAIAASTDLRVGHAFDEATTMGPLITPDQRAKVERYVEIGQQEGASVVWRGSVGDAEGGNYVAPVIFAGVRNDMTIAREEIFGPVMSVLRFTDEAEAYRLANETEFGLAAGVFTRDIARANRAADALDVGTVWTNCYQVTDAAVSYGGAKASGYGRSLGAPALDEYTRRKSVWSKNY</sequence>
<dbReference type="SUPFAM" id="SSF53720">
    <property type="entry name" value="ALDH-like"/>
    <property type="match status" value="1"/>
</dbReference>
<dbReference type="InterPro" id="IPR016162">
    <property type="entry name" value="Ald_DH_N"/>
</dbReference>
<name>A0ABN1TZV8_9ACTN</name>
<dbReference type="InterPro" id="IPR016163">
    <property type="entry name" value="Ald_DH_C"/>
</dbReference>
<evidence type="ECO:0000256" key="1">
    <source>
        <dbReference type="ARBA" id="ARBA00023002"/>
    </source>
</evidence>
<organism evidence="5 6">
    <name type="scientific">Nocardioides dubius</name>
    <dbReference type="NCBI Taxonomy" id="317019"/>
    <lineage>
        <taxon>Bacteria</taxon>
        <taxon>Bacillati</taxon>
        <taxon>Actinomycetota</taxon>
        <taxon>Actinomycetes</taxon>
        <taxon>Propionibacteriales</taxon>
        <taxon>Nocardioidaceae</taxon>
        <taxon>Nocardioides</taxon>
    </lineage>
</organism>
<protein>
    <submittedName>
        <fullName evidence="5">Aldehyde dehydrogenase family protein</fullName>
    </submittedName>
</protein>
<dbReference type="EMBL" id="BAAALG010000011">
    <property type="protein sequence ID" value="GAA1107002.1"/>
    <property type="molecule type" value="Genomic_DNA"/>
</dbReference>
<dbReference type="InterPro" id="IPR029510">
    <property type="entry name" value="Ald_DH_CS_GLU"/>
</dbReference>
<accession>A0ABN1TZV8</accession>
<comment type="caution">
    <text evidence="5">The sequence shown here is derived from an EMBL/GenBank/DDBJ whole genome shotgun (WGS) entry which is preliminary data.</text>
</comment>
<evidence type="ECO:0000256" key="3">
    <source>
        <dbReference type="RuleBase" id="RU003345"/>
    </source>
</evidence>
<reference evidence="5 6" key="1">
    <citation type="journal article" date="2019" name="Int. J. Syst. Evol. Microbiol.">
        <title>The Global Catalogue of Microorganisms (GCM) 10K type strain sequencing project: providing services to taxonomists for standard genome sequencing and annotation.</title>
        <authorList>
            <consortium name="The Broad Institute Genomics Platform"/>
            <consortium name="The Broad Institute Genome Sequencing Center for Infectious Disease"/>
            <person name="Wu L."/>
            <person name="Ma J."/>
        </authorList>
    </citation>
    <scope>NUCLEOTIDE SEQUENCE [LARGE SCALE GENOMIC DNA]</scope>
    <source>
        <strain evidence="5 6">JCM 13008</strain>
    </source>
</reference>
<feature type="active site" evidence="2">
    <location>
        <position position="271"/>
    </location>
</feature>
<dbReference type="PANTHER" id="PTHR11699">
    <property type="entry name" value="ALDEHYDE DEHYDROGENASE-RELATED"/>
    <property type="match status" value="1"/>
</dbReference>
<dbReference type="InterPro" id="IPR016161">
    <property type="entry name" value="Ald_DH/histidinol_DH"/>
</dbReference>
<proteinExistence type="inferred from homology"/>
<dbReference type="Proteomes" id="UP001501581">
    <property type="component" value="Unassembled WGS sequence"/>
</dbReference>
<evidence type="ECO:0000313" key="5">
    <source>
        <dbReference type="EMBL" id="GAA1107002.1"/>
    </source>
</evidence>
<dbReference type="Gene3D" id="3.40.605.10">
    <property type="entry name" value="Aldehyde Dehydrogenase, Chain A, domain 1"/>
    <property type="match status" value="1"/>
</dbReference>
<keyword evidence="6" id="KW-1185">Reference proteome</keyword>
<dbReference type="RefSeq" id="WP_343995479.1">
    <property type="nucleotide sequence ID" value="NZ_BAAALG010000011.1"/>
</dbReference>
<keyword evidence="1 3" id="KW-0560">Oxidoreductase</keyword>
<gene>
    <name evidence="5" type="ORF">GCM10009668_28590</name>
</gene>
<dbReference type="PROSITE" id="PS00687">
    <property type="entry name" value="ALDEHYDE_DEHYDR_GLU"/>
    <property type="match status" value="1"/>
</dbReference>
<dbReference type="Gene3D" id="3.40.309.10">
    <property type="entry name" value="Aldehyde Dehydrogenase, Chain A, domain 2"/>
    <property type="match status" value="1"/>
</dbReference>
<comment type="similarity">
    <text evidence="3">Belongs to the aldehyde dehydrogenase family.</text>
</comment>